<dbReference type="PRINTS" id="PR00113">
    <property type="entry name" value="ALKPHPHTASE"/>
</dbReference>
<dbReference type="Pfam" id="PF00245">
    <property type="entry name" value="Alk_phosphatase"/>
    <property type="match status" value="1"/>
</dbReference>
<evidence type="ECO:0000313" key="5">
    <source>
        <dbReference type="EMBL" id="MEQ2268080.1"/>
    </source>
</evidence>
<dbReference type="PANTHER" id="PTHR11596:SF90">
    <property type="entry name" value="ALKALINE PHOSPHATASE"/>
    <property type="match status" value="1"/>
</dbReference>
<evidence type="ECO:0000256" key="3">
    <source>
        <dbReference type="ARBA" id="ARBA00022622"/>
    </source>
</evidence>
<dbReference type="InterPro" id="IPR017850">
    <property type="entry name" value="Alkaline_phosphatase_core_sf"/>
</dbReference>
<keyword evidence="3" id="KW-0325">Glycoprotein</keyword>
<keyword evidence="6" id="KW-1185">Reference proteome</keyword>
<comment type="subcellular location">
    <subcellularLocation>
        <location evidence="1">Cell membrane</location>
        <topology evidence="1">Lipid-anchor</topology>
        <topology evidence="1">GPI-anchor</topology>
    </subcellularLocation>
</comment>
<evidence type="ECO:0000256" key="2">
    <source>
        <dbReference type="ARBA" id="ARBA00012647"/>
    </source>
</evidence>
<name>A0ABV0WEZ5_9TELE</name>
<reference evidence="5 6" key="1">
    <citation type="submission" date="2021-06" db="EMBL/GenBank/DDBJ databases">
        <authorList>
            <person name="Palmer J.M."/>
        </authorList>
    </citation>
    <scope>NUCLEOTIDE SEQUENCE [LARGE SCALE GENOMIC DNA]</scope>
    <source>
        <strain evidence="5 6">XR_2019</strain>
        <tissue evidence="5">Muscle</tissue>
    </source>
</reference>
<dbReference type="InterPro" id="IPR001952">
    <property type="entry name" value="Alkaline_phosphatase"/>
</dbReference>
<comment type="similarity">
    <text evidence="4">Belongs to the alkaline phosphatase family.</text>
</comment>
<dbReference type="SUPFAM" id="SSF53649">
    <property type="entry name" value="Alkaline phosphatase-like"/>
    <property type="match status" value="1"/>
</dbReference>
<dbReference type="EMBL" id="JAHRIM010044764">
    <property type="protein sequence ID" value="MEQ2268080.1"/>
    <property type="molecule type" value="Genomic_DNA"/>
</dbReference>
<evidence type="ECO:0000313" key="6">
    <source>
        <dbReference type="Proteomes" id="UP001444071"/>
    </source>
</evidence>
<accession>A0ABV0WEZ5</accession>
<organism evidence="5 6">
    <name type="scientific">Xenotaenia resolanae</name>
    <dbReference type="NCBI Taxonomy" id="208358"/>
    <lineage>
        <taxon>Eukaryota</taxon>
        <taxon>Metazoa</taxon>
        <taxon>Chordata</taxon>
        <taxon>Craniata</taxon>
        <taxon>Vertebrata</taxon>
        <taxon>Euteleostomi</taxon>
        <taxon>Actinopterygii</taxon>
        <taxon>Neopterygii</taxon>
        <taxon>Teleostei</taxon>
        <taxon>Neoteleostei</taxon>
        <taxon>Acanthomorphata</taxon>
        <taxon>Ovalentaria</taxon>
        <taxon>Atherinomorphae</taxon>
        <taxon>Cyprinodontiformes</taxon>
        <taxon>Goodeidae</taxon>
        <taxon>Xenotaenia</taxon>
    </lineage>
</organism>
<sequence length="160" mass="18483">MPADALQSGCKDIARQLFENIPNIDVIMGGGRKYMYPKNMPDVEYPTQSKHNGTRKDGRNLVEEWTNKRKNERAHYVWNKKQLLSLNPNNVDYLLGLFEPAEMSYELERNTDTDPSLTEMVDVAINILKKNPNGFYLLVEGKLLSHNMHLCFRGIIYGYT</sequence>
<dbReference type="Gene3D" id="3.40.720.10">
    <property type="entry name" value="Alkaline Phosphatase, subunit A"/>
    <property type="match status" value="1"/>
</dbReference>
<dbReference type="EC" id="3.1.3.1" evidence="2"/>
<dbReference type="PANTHER" id="PTHR11596">
    <property type="entry name" value="ALKALINE PHOSPHATASE"/>
    <property type="match status" value="1"/>
</dbReference>
<keyword evidence="3" id="KW-0336">GPI-anchor</keyword>
<comment type="caution">
    <text evidence="5">The sequence shown here is derived from an EMBL/GenBank/DDBJ whole genome shotgun (WGS) entry which is preliminary data.</text>
</comment>
<gene>
    <name evidence="5" type="ORF">XENORESO_014857</name>
</gene>
<keyword evidence="3" id="KW-0472">Membrane</keyword>
<evidence type="ECO:0000256" key="1">
    <source>
        <dbReference type="ARBA" id="ARBA00004609"/>
    </source>
</evidence>
<dbReference type="Proteomes" id="UP001444071">
    <property type="component" value="Unassembled WGS sequence"/>
</dbReference>
<keyword evidence="3" id="KW-0449">Lipoprotein</keyword>
<proteinExistence type="inferred from homology"/>
<protein>
    <recommendedName>
        <fullName evidence="2">alkaline phosphatase</fullName>
        <ecNumber evidence="2">3.1.3.1</ecNumber>
    </recommendedName>
</protein>
<dbReference type="SMART" id="SM00098">
    <property type="entry name" value="alkPPc"/>
    <property type="match status" value="1"/>
</dbReference>
<evidence type="ECO:0000256" key="4">
    <source>
        <dbReference type="RuleBase" id="RU003946"/>
    </source>
</evidence>